<organism evidence="3 4">
    <name type="scientific">Azospirillum argentinense</name>
    <dbReference type="NCBI Taxonomy" id="2970906"/>
    <lineage>
        <taxon>Bacteria</taxon>
        <taxon>Pseudomonadati</taxon>
        <taxon>Pseudomonadota</taxon>
        <taxon>Alphaproteobacteria</taxon>
        <taxon>Rhodospirillales</taxon>
        <taxon>Azospirillaceae</taxon>
        <taxon>Azospirillum</taxon>
    </lineage>
</organism>
<feature type="chain" id="PRO_5022780695" description="DUF456 domain-containing protein" evidence="2">
    <location>
        <begin position="23"/>
        <end position="451"/>
    </location>
</feature>
<keyword evidence="2" id="KW-0732">Signal</keyword>
<feature type="compositionally biased region" description="Basic and acidic residues" evidence="1">
    <location>
        <begin position="99"/>
        <end position="109"/>
    </location>
</feature>
<feature type="region of interest" description="Disordered" evidence="1">
    <location>
        <begin position="250"/>
        <end position="277"/>
    </location>
</feature>
<proteinExistence type="predicted"/>
<dbReference type="AlphaFoldDB" id="A0A5B0KSL8"/>
<reference evidence="3 4" key="1">
    <citation type="submission" date="2019-07" db="EMBL/GenBank/DDBJ databases">
        <title>Genome sequencing of the stress-tolerant strain Azospirillum brasilense Az19.</title>
        <authorList>
            <person name="Maroniche G.A."/>
            <person name="Garcia J.E."/>
            <person name="Pagnussat L."/>
            <person name="Amenta M."/>
            <person name="Creus C.M."/>
        </authorList>
    </citation>
    <scope>NUCLEOTIDE SEQUENCE [LARGE SCALE GENOMIC DNA]</scope>
    <source>
        <strain evidence="3 4">Az19</strain>
    </source>
</reference>
<evidence type="ECO:0000256" key="1">
    <source>
        <dbReference type="SAM" id="MobiDB-lite"/>
    </source>
</evidence>
<protein>
    <recommendedName>
        <fullName evidence="5">DUF456 domain-containing protein</fullName>
    </recommendedName>
</protein>
<feature type="compositionally biased region" description="Basic and acidic residues" evidence="1">
    <location>
        <begin position="81"/>
        <end position="90"/>
    </location>
</feature>
<comment type="caution">
    <text evidence="3">The sequence shown here is derived from an EMBL/GenBank/DDBJ whole genome shotgun (WGS) entry which is preliminary data.</text>
</comment>
<feature type="region of interest" description="Disordered" evidence="1">
    <location>
        <begin position="80"/>
        <end position="109"/>
    </location>
</feature>
<evidence type="ECO:0000256" key="2">
    <source>
        <dbReference type="SAM" id="SignalP"/>
    </source>
</evidence>
<feature type="signal peptide" evidence="2">
    <location>
        <begin position="1"/>
        <end position="22"/>
    </location>
</feature>
<sequence length="451" mass="47979">MGRRGALFVFAILTLAPSYVYAFSQYDPDDLEAAVAVIKRGTALAFHGSTAPMSEDMPPDPYDGRKGTILESATEYQFNSHPDRAQDGYRYHSLPSDGQRAEPDGAITDKHGNKAVQTQLKSFDADPKACSKIGSAVATYPTQSIIIPESTLDYVMLNCKEMVAGHEHRIHKGGLTDSEAAEFSRLANKMKWSGTKDNPIPDLSGLTDEEKARLAELGRKVRTPHVSFSKKAVAEIKHGYTTTAKAKGYSTAAANDNKPEARESKAHHTKEAAAGGSSRSYTTMILKLAEGSVPEGMIHSAEKVIHVTSGIPYVRQVVGVTTVAVNGYYYVKIIMDVDPATDEGKQRIHKATNTLIDSGFVNAGAFAGGLAGSTSGGAAGTAIAVYACPYTVAFAPYCLVAVPVVMGIGGGIVGAYYGSGAMEVFVEGVHEADAMRKANEEYLNALNQAPQ</sequence>
<feature type="compositionally biased region" description="Basic and acidic residues" evidence="1">
    <location>
        <begin position="257"/>
        <end position="271"/>
    </location>
</feature>
<accession>A0A5B0KSL8</accession>
<evidence type="ECO:0000313" key="3">
    <source>
        <dbReference type="EMBL" id="KAA1053794.1"/>
    </source>
</evidence>
<dbReference type="EMBL" id="VEWN01000013">
    <property type="protein sequence ID" value="KAA1053794.1"/>
    <property type="molecule type" value="Genomic_DNA"/>
</dbReference>
<gene>
    <name evidence="3" type="ORF">FH063_002376</name>
</gene>
<evidence type="ECO:0008006" key="5">
    <source>
        <dbReference type="Google" id="ProtNLM"/>
    </source>
</evidence>
<dbReference type="Proteomes" id="UP000325333">
    <property type="component" value="Unassembled WGS sequence"/>
</dbReference>
<evidence type="ECO:0000313" key="4">
    <source>
        <dbReference type="Proteomes" id="UP000325333"/>
    </source>
</evidence>
<name>A0A5B0KSL8_9PROT</name>